<gene>
    <name evidence="1" type="ORF">SLEP1_g15482</name>
</gene>
<dbReference type="PANTHER" id="PTHR33710">
    <property type="entry name" value="BNAC02G09200D PROTEIN"/>
    <property type="match status" value="1"/>
</dbReference>
<evidence type="ECO:0008006" key="3">
    <source>
        <dbReference type="Google" id="ProtNLM"/>
    </source>
</evidence>
<name>A0AAV5ITF4_9ROSI</name>
<protein>
    <recommendedName>
        <fullName evidence="3">Reverse transcriptase domain-containing protein</fullName>
    </recommendedName>
</protein>
<comment type="caution">
    <text evidence="1">The sequence shown here is derived from an EMBL/GenBank/DDBJ whole genome shotgun (WGS) entry which is preliminary data.</text>
</comment>
<evidence type="ECO:0000313" key="1">
    <source>
        <dbReference type="EMBL" id="GKV03119.1"/>
    </source>
</evidence>
<evidence type="ECO:0000313" key="2">
    <source>
        <dbReference type="Proteomes" id="UP001054252"/>
    </source>
</evidence>
<sequence length="402" mass="46848">MINDNRGNWCLLGDFNATRNQFERAGNNSQTSIMRQFEEFIQEAGLVEIPLIGRKFTWYHPNGCSMSILDRFLLFEELIMMWPDIKPWGLKRSLSDHCPILLKNEKINWGPKPFKFFNVWLKQKSFMELIVSTWKAKEIIGWKGYQLKEKLKIMSAKAKEWSKKAMSQIDMKIQESKEAIANLDLKAKMMTLIEPFNEEEIRAVVWECGCDKSSGLDGFNFRFFEEFWQEIKEDVIGFAQEFQKNGKLNSGANASFITLIPKVNGSPSRQFGVSKGLKQGDPLSPFLFLIVAEGLNGIIKSAVDNGLFEGDDNWENWIREGRGKGSRWWQDVCRIDVVDQNRSRWISEGFQFAIGKDNKLNQMGCWEKGIWKWNLQWTRELYTWEQDKTKELDNILQNVSLT</sequence>
<dbReference type="AlphaFoldDB" id="A0AAV5ITF4"/>
<dbReference type="InterPro" id="IPR036691">
    <property type="entry name" value="Endo/exonu/phosph_ase_sf"/>
</dbReference>
<proteinExistence type="predicted"/>
<dbReference type="Proteomes" id="UP001054252">
    <property type="component" value="Unassembled WGS sequence"/>
</dbReference>
<keyword evidence="2" id="KW-1185">Reference proteome</keyword>
<reference evidence="1 2" key="1">
    <citation type="journal article" date="2021" name="Commun. Biol.">
        <title>The genome of Shorea leprosula (Dipterocarpaceae) highlights the ecological relevance of drought in aseasonal tropical rainforests.</title>
        <authorList>
            <person name="Ng K.K.S."/>
            <person name="Kobayashi M.J."/>
            <person name="Fawcett J.A."/>
            <person name="Hatakeyama M."/>
            <person name="Paape T."/>
            <person name="Ng C.H."/>
            <person name="Ang C.C."/>
            <person name="Tnah L.H."/>
            <person name="Lee C.T."/>
            <person name="Nishiyama T."/>
            <person name="Sese J."/>
            <person name="O'Brien M.J."/>
            <person name="Copetti D."/>
            <person name="Mohd Noor M.I."/>
            <person name="Ong R.C."/>
            <person name="Putra M."/>
            <person name="Sireger I.Z."/>
            <person name="Indrioko S."/>
            <person name="Kosugi Y."/>
            <person name="Izuno A."/>
            <person name="Isagi Y."/>
            <person name="Lee S.L."/>
            <person name="Shimizu K.K."/>
        </authorList>
    </citation>
    <scope>NUCLEOTIDE SEQUENCE [LARGE SCALE GENOMIC DNA]</scope>
    <source>
        <strain evidence="1">214</strain>
    </source>
</reference>
<dbReference type="Gene3D" id="3.60.10.10">
    <property type="entry name" value="Endonuclease/exonuclease/phosphatase"/>
    <property type="match status" value="1"/>
</dbReference>
<dbReference type="EMBL" id="BPVZ01000020">
    <property type="protein sequence ID" value="GKV03119.1"/>
    <property type="molecule type" value="Genomic_DNA"/>
</dbReference>
<accession>A0AAV5ITF4</accession>
<organism evidence="1 2">
    <name type="scientific">Rubroshorea leprosula</name>
    <dbReference type="NCBI Taxonomy" id="152421"/>
    <lineage>
        <taxon>Eukaryota</taxon>
        <taxon>Viridiplantae</taxon>
        <taxon>Streptophyta</taxon>
        <taxon>Embryophyta</taxon>
        <taxon>Tracheophyta</taxon>
        <taxon>Spermatophyta</taxon>
        <taxon>Magnoliopsida</taxon>
        <taxon>eudicotyledons</taxon>
        <taxon>Gunneridae</taxon>
        <taxon>Pentapetalae</taxon>
        <taxon>rosids</taxon>
        <taxon>malvids</taxon>
        <taxon>Malvales</taxon>
        <taxon>Dipterocarpaceae</taxon>
        <taxon>Rubroshorea</taxon>
    </lineage>
</organism>
<dbReference type="SUPFAM" id="SSF56219">
    <property type="entry name" value="DNase I-like"/>
    <property type="match status" value="1"/>
</dbReference>
<dbReference type="PANTHER" id="PTHR33710:SF64">
    <property type="entry name" value="ENDONUCLEASE_EXONUCLEASE_PHOSPHATASE DOMAIN-CONTAINING PROTEIN"/>
    <property type="match status" value="1"/>
</dbReference>